<dbReference type="RefSeq" id="WP_092745237.1">
    <property type="nucleotide sequence ID" value="NZ_FMZC01000013.1"/>
</dbReference>
<dbReference type="OrthoDB" id="9153266at2"/>
<protein>
    <submittedName>
        <fullName evidence="1">Type III secretion protein (HrpB4)</fullName>
    </submittedName>
</protein>
<dbReference type="AlphaFoldDB" id="A0A1G7B2A9"/>
<dbReference type="Pfam" id="PF09502">
    <property type="entry name" value="HrpB4"/>
    <property type="match status" value="1"/>
</dbReference>
<gene>
    <name evidence="1" type="ORF">SAMN05192589_113150</name>
</gene>
<dbReference type="STRING" id="187868.SAMN05192589_113150"/>
<evidence type="ECO:0000313" key="1">
    <source>
        <dbReference type="EMBL" id="SDE21161.1"/>
    </source>
</evidence>
<proteinExistence type="predicted"/>
<dbReference type="EMBL" id="FMZC01000013">
    <property type="protein sequence ID" value="SDE21161.1"/>
    <property type="molecule type" value="Genomic_DNA"/>
</dbReference>
<dbReference type="InterPro" id="IPR013393">
    <property type="entry name" value="T3SS_HrpB4"/>
</dbReference>
<name>A0A1G7B2A9_9BURK</name>
<keyword evidence="2" id="KW-1185">Reference proteome</keyword>
<dbReference type="Proteomes" id="UP000198781">
    <property type="component" value="Unassembled WGS sequence"/>
</dbReference>
<evidence type="ECO:0000313" key="2">
    <source>
        <dbReference type="Proteomes" id="UP000198781"/>
    </source>
</evidence>
<accession>A0A1G7B2A9</accession>
<organism evidence="1 2">
    <name type="scientific">Paracidovorax valerianellae</name>
    <dbReference type="NCBI Taxonomy" id="187868"/>
    <lineage>
        <taxon>Bacteria</taxon>
        <taxon>Pseudomonadati</taxon>
        <taxon>Pseudomonadota</taxon>
        <taxon>Betaproteobacteria</taxon>
        <taxon>Burkholderiales</taxon>
        <taxon>Comamonadaceae</taxon>
        <taxon>Paracidovorax</taxon>
    </lineage>
</organism>
<reference evidence="1 2" key="1">
    <citation type="submission" date="2016-10" db="EMBL/GenBank/DDBJ databases">
        <authorList>
            <person name="de Groot N.N."/>
        </authorList>
    </citation>
    <scope>NUCLEOTIDE SEQUENCE [LARGE SCALE GENOMIC DNA]</scope>
    <source>
        <strain evidence="1 2">DSM 16619</strain>
    </source>
</reference>
<sequence>MSRALQLASLAQALQVRLEALHDGVDPSWRAPLGLAQSPLDWDQGAVGQRMSIALYERNCGPLPPLSSLDHPASRLAMLDRTEMLSRLCALALLGRPGVLRCCVERSSRAALQQCLGPAYTALRGLQEGTPVASDVAAWSPLAWAWVGYRELVREGAWPHRGLRRLARLSLPLSREDEPRARHVPAALTAVHARLERLESLFEAKPC</sequence>